<dbReference type="RefSeq" id="WP_154527745.1">
    <property type="nucleotide sequence ID" value="NZ_VUNH01000001.1"/>
</dbReference>
<dbReference type="PIRSF" id="PIRSF000456">
    <property type="entry name" value="UDP-GlcNAc_acltr"/>
    <property type="match status" value="1"/>
</dbReference>
<dbReference type="NCBIfam" id="NF003657">
    <property type="entry name" value="PRK05289.1"/>
    <property type="match status" value="1"/>
</dbReference>
<dbReference type="InterPro" id="IPR010137">
    <property type="entry name" value="Lipid_A_LpxA"/>
</dbReference>
<dbReference type="GO" id="GO:0008780">
    <property type="term" value="F:acyl-[acyl-carrier-protein]-UDP-N-acetylglucosamine O-acyltransferase activity"/>
    <property type="evidence" value="ECO:0007669"/>
    <property type="project" value="UniProtKB-EC"/>
</dbReference>
<keyword evidence="4" id="KW-0443">Lipid metabolism</keyword>
<dbReference type="EMBL" id="VUNH01000001">
    <property type="protein sequence ID" value="MST54615.1"/>
    <property type="molecule type" value="Genomic_DNA"/>
</dbReference>
<dbReference type="GO" id="GO:0009245">
    <property type="term" value="P:lipid A biosynthetic process"/>
    <property type="evidence" value="ECO:0007669"/>
    <property type="project" value="UniProtKB-KW"/>
</dbReference>
<evidence type="ECO:0000256" key="2">
    <source>
        <dbReference type="ARBA" id="ARBA00022556"/>
    </source>
</evidence>
<keyword evidence="1" id="KW-0444">Lipid biosynthesis</keyword>
<dbReference type="PANTHER" id="PTHR43480:SF1">
    <property type="entry name" value="ACYL-[ACYL-CARRIER-PROTEIN]--UDP-N-ACETYLGLUCOSAMINE O-ACYLTRANSFERASE, MITOCHONDRIAL-RELATED"/>
    <property type="match status" value="1"/>
</dbReference>
<dbReference type="AlphaFoldDB" id="A0A6L5Y949"/>
<name>A0A6L5Y949_9BACT</name>
<organism evidence="7 8">
    <name type="scientific">Pyramidobacter porci</name>
    <dbReference type="NCBI Taxonomy" id="2605789"/>
    <lineage>
        <taxon>Bacteria</taxon>
        <taxon>Thermotogati</taxon>
        <taxon>Synergistota</taxon>
        <taxon>Synergistia</taxon>
        <taxon>Synergistales</taxon>
        <taxon>Dethiosulfovibrionaceae</taxon>
        <taxon>Pyramidobacter</taxon>
    </lineage>
</organism>
<evidence type="ECO:0000256" key="1">
    <source>
        <dbReference type="ARBA" id="ARBA00022516"/>
    </source>
</evidence>
<dbReference type="Proteomes" id="UP000473699">
    <property type="component" value="Unassembled WGS sequence"/>
</dbReference>
<dbReference type="InterPro" id="IPR037157">
    <property type="entry name" value="Acetyltransf_C_sf"/>
</dbReference>
<dbReference type="GO" id="GO:0016020">
    <property type="term" value="C:membrane"/>
    <property type="evidence" value="ECO:0007669"/>
    <property type="project" value="GOC"/>
</dbReference>
<gene>
    <name evidence="7" type="primary">lpxA</name>
    <name evidence="7" type="ORF">FYJ74_00915</name>
</gene>
<evidence type="ECO:0000313" key="7">
    <source>
        <dbReference type="EMBL" id="MST54615.1"/>
    </source>
</evidence>
<protein>
    <submittedName>
        <fullName evidence="7">Acyl-ACP--UDP-N-acetylglucosamine O-acyltransferase</fullName>
        <ecNumber evidence="7">2.3.1.129</ecNumber>
    </submittedName>
</protein>
<dbReference type="Pfam" id="PF13720">
    <property type="entry name" value="Acetyltransf_11"/>
    <property type="match status" value="1"/>
</dbReference>
<evidence type="ECO:0000259" key="6">
    <source>
        <dbReference type="Pfam" id="PF13720"/>
    </source>
</evidence>
<dbReference type="EC" id="2.3.1.129" evidence="7"/>
<keyword evidence="2" id="KW-0441">Lipid A biosynthesis</keyword>
<dbReference type="SUPFAM" id="SSF51161">
    <property type="entry name" value="Trimeric LpxA-like enzymes"/>
    <property type="match status" value="1"/>
</dbReference>
<evidence type="ECO:0000313" key="8">
    <source>
        <dbReference type="Proteomes" id="UP000473699"/>
    </source>
</evidence>
<dbReference type="CDD" id="cd03351">
    <property type="entry name" value="LbH_UDP-GlcNAc_AT"/>
    <property type="match status" value="1"/>
</dbReference>
<feature type="domain" description="UDP N-acetylglucosamine O-acyltransferase C-terminal" evidence="6">
    <location>
        <begin position="176"/>
        <end position="260"/>
    </location>
</feature>
<reference evidence="7 8" key="1">
    <citation type="submission" date="2019-08" db="EMBL/GenBank/DDBJ databases">
        <title>In-depth cultivation of the pig gut microbiome towards novel bacterial diversity and tailored functional studies.</title>
        <authorList>
            <person name="Wylensek D."/>
            <person name="Hitch T.C.A."/>
            <person name="Clavel T."/>
        </authorList>
    </citation>
    <scope>NUCLEOTIDE SEQUENCE [LARGE SCALE GENOMIC DNA]</scope>
    <source>
        <strain evidence="7 8">SM-530-WT-4B</strain>
    </source>
</reference>
<accession>A0A6L5Y949</accession>
<keyword evidence="3 7" id="KW-0808">Transferase</keyword>
<keyword evidence="8" id="KW-1185">Reference proteome</keyword>
<dbReference type="InterPro" id="IPR011004">
    <property type="entry name" value="Trimer_LpxA-like_sf"/>
</dbReference>
<dbReference type="Gene3D" id="1.20.1180.10">
    <property type="entry name" value="Udp N-acetylglucosamine O-acyltransferase, C-terminal domain"/>
    <property type="match status" value="1"/>
</dbReference>
<dbReference type="InterPro" id="IPR029098">
    <property type="entry name" value="Acetyltransf_C"/>
</dbReference>
<dbReference type="PANTHER" id="PTHR43480">
    <property type="entry name" value="ACYL-[ACYL-CARRIER-PROTEIN]--UDP-N-ACETYLGLUCOSAMINE O-ACYLTRANSFERASE"/>
    <property type="match status" value="1"/>
</dbReference>
<evidence type="ECO:0000256" key="5">
    <source>
        <dbReference type="ARBA" id="ARBA00023315"/>
    </source>
</evidence>
<comment type="caution">
    <text evidence="7">The sequence shown here is derived from an EMBL/GenBank/DDBJ whole genome shotgun (WGS) entry which is preliminary data.</text>
</comment>
<dbReference type="Gene3D" id="2.160.10.10">
    <property type="entry name" value="Hexapeptide repeat proteins"/>
    <property type="match status" value="1"/>
</dbReference>
<evidence type="ECO:0000256" key="4">
    <source>
        <dbReference type="ARBA" id="ARBA00023098"/>
    </source>
</evidence>
<keyword evidence="5 7" id="KW-0012">Acyltransferase</keyword>
<sequence>MGIQIHPTAIVSPQAELADGVVIGPFSIVDENVVVGRNTILRPFVHLCPYTKIGEDAVIFEDAVIGPEPQDHAFKGETSWVAVGNRSVIRENVTIHRASGEGNVTSVGDDCLIMEGVHLGHNVQISDSVTISSKSGLAGYVKIGRGTVIGGMSGFHQFVRVGSFCMIGGASRVAQDVAPFLLVNGAEACRVYSLNVIGLRRNNFSSERRLEIKRAYRRIYHSGLPMREALAELEKQDAKSADVEEILRFFKEGDKKRGFCPWPASSAGKSED</sequence>
<dbReference type="NCBIfam" id="TIGR01852">
    <property type="entry name" value="lipid_A_lpxA"/>
    <property type="match status" value="1"/>
</dbReference>
<evidence type="ECO:0000256" key="3">
    <source>
        <dbReference type="ARBA" id="ARBA00022679"/>
    </source>
</evidence>
<proteinExistence type="predicted"/>